<feature type="transmembrane region" description="Helical" evidence="6">
    <location>
        <begin position="65"/>
        <end position="84"/>
    </location>
</feature>
<feature type="transmembrane region" description="Helical" evidence="6">
    <location>
        <begin position="410"/>
        <end position="429"/>
    </location>
</feature>
<dbReference type="EMBL" id="NRRU01000152">
    <property type="protein sequence ID" value="MBK1715762.1"/>
    <property type="molecule type" value="Genomic_DNA"/>
</dbReference>
<sequence>MHGPFRRMNRINQRCQSKKYGSTMNPSKRDGFTSKFGVLVATLGSAVGLGNIWKFPSLTGVNGGAGFLLVYLLATLMVGLPLMMAETTLGRAARANAITTFDRLAPRQHGWKLIGWMGFLSALLIMAFYSEVAGWVYAYIFKAMSGEVLTSDPKIAGEIFGALVSNPTSSLIWQWVVLGITGSIIMLGVSKGIEAVTRKLMPVLYILLLVLCARSLTLEGAARGLTFLFSPDFSKITPAVVLTAFGLAFFKLSLGMGTMLTYGSYFREDQNIPATTTRVMLADLSVSLLAGIAIFPAVFAFGFEPAAGPSLVFMTIPAVFTAMPGGIVFMTIFFILTAIASVGAILSLLEVPVAILSERFGMGRKKASTCTILVIALIGAPAALSQGVLAETKLFGMNPFDLFDFLSSNVLLPLGGILICLFVGWVYGLPELEKRLSNEGTLDNRGLIRAVFFLVRYVAPLSIAIVLLHGLKVF</sequence>
<dbReference type="CDD" id="cd10336">
    <property type="entry name" value="SLC6sbd_Tyt1-Like"/>
    <property type="match status" value="1"/>
</dbReference>
<feature type="transmembrane region" description="Helical" evidence="6">
    <location>
        <begin position="370"/>
        <end position="390"/>
    </location>
</feature>
<feature type="transmembrane region" description="Helical" evidence="6">
    <location>
        <begin position="236"/>
        <end position="260"/>
    </location>
</feature>
<feature type="transmembrane region" description="Helical" evidence="6">
    <location>
        <begin position="281"/>
        <end position="303"/>
    </location>
</feature>
<keyword evidence="3 6" id="KW-0812">Transmembrane</keyword>
<keyword evidence="5 6" id="KW-0472">Membrane</keyword>
<feature type="transmembrane region" description="Helical" evidence="6">
    <location>
        <begin position="200"/>
        <end position="216"/>
    </location>
</feature>
<evidence type="ECO:0000256" key="3">
    <source>
        <dbReference type="ARBA" id="ARBA00022692"/>
    </source>
</evidence>
<dbReference type="InterPro" id="IPR047218">
    <property type="entry name" value="YocR/YhdH-like"/>
</dbReference>
<comment type="caution">
    <text evidence="7">The sequence shown here is derived from an EMBL/GenBank/DDBJ whole genome shotgun (WGS) entry which is preliminary data.</text>
</comment>
<dbReference type="PANTHER" id="PTHR42948">
    <property type="entry name" value="TRANSPORTER"/>
    <property type="match status" value="1"/>
</dbReference>
<dbReference type="InterPro" id="IPR000175">
    <property type="entry name" value="Na/ntran_symport"/>
</dbReference>
<evidence type="ECO:0000256" key="5">
    <source>
        <dbReference type="ARBA" id="ARBA00023136"/>
    </source>
</evidence>
<dbReference type="InterPro" id="IPR037272">
    <property type="entry name" value="SNS_sf"/>
</dbReference>
<protein>
    <submittedName>
        <fullName evidence="7">Transporter</fullName>
    </submittedName>
</protein>
<dbReference type="SUPFAM" id="SSF161070">
    <property type="entry name" value="SNF-like"/>
    <property type="match status" value="1"/>
</dbReference>
<evidence type="ECO:0000256" key="4">
    <source>
        <dbReference type="ARBA" id="ARBA00022989"/>
    </source>
</evidence>
<organism evidence="7 8">
    <name type="scientific">Rubrivivax gelatinosus</name>
    <name type="common">Rhodocyclus gelatinosus</name>
    <name type="synonym">Rhodopseudomonas gelatinosa</name>
    <dbReference type="NCBI Taxonomy" id="28068"/>
    <lineage>
        <taxon>Bacteria</taxon>
        <taxon>Pseudomonadati</taxon>
        <taxon>Pseudomonadota</taxon>
        <taxon>Betaproteobacteria</taxon>
        <taxon>Burkholderiales</taxon>
        <taxon>Sphaerotilaceae</taxon>
        <taxon>Rubrivivax</taxon>
    </lineage>
</organism>
<feature type="transmembrane region" description="Helical" evidence="6">
    <location>
        <begin position="450"/>
        <end position="471"/>
    </location>
</feature>
<keyword evidence="4 6" id="KW-1133">Transmembrane helix</keyword>
<dbReference type="PANTHER" id="PTHR42948:SF1">
    <property type="entry name" value="TRANSPORTER"/>
    <property type="match status" value="1"/>
</dbReference>
<dbReference type="NCBIfam" id="NF037979">
    <property type="entry name" value="Na_transp"/>
    <property type="match status" value="1"/>
</dbReference>
<comment type="subcellular location">
    <subcellularLocation>
        <location evidence="1">Membrane</location>
        <topology evidence="1">Multi-pass membrane protein</topology>
    </subcellularLocation>
</comment>
<feature type="transmembrane region" description="Helical" evidence="6">
    <location>
        <begin position="113"/>
        <end position="140"/>
    </location>
</feature>
<accession>A0ABS1E060</accession>
<reference evidence="7" key="2">
    <citation type="journal article" date="2020" name="Microorganisms">
        <title>Osmotic Adaptation and Compatible Solute Biosynthesis of Phototrophic Bacteria as Revealed from Genome Analyses.</title>
        <authorList>
            <person name="Imhoff J.F."/>
            <person name="Rahn T."/>
            <person name="Kunzel S."/>
            <person name="Keller A."/>
            <person name="Neulinger S.C."/>
        </authorList>
    </citation>
    <scope>NUCLEOTIDE SEQUENCE</scope>
    <source>
        <strain evidence="7">IM 151</strain>
    </source>
</reference>
<evidence type="ECO:0000313" key="7">
    <source>
        <dbReference type="EMBL" id="MBK1715762.1"/>
    </source>
</evidence>
<gene>
    <name evidence="7" type="ORF">CKO43_23720</name>
</gene>
<dbReference type="PROSITE" id="PS50267">
    <property type="entry name" value="NA_NEUROTRAN_SYMP_3"/>
    <property type="match status" value="1"/>
</dbReference>
<keyword evidence="8" id="KW-1185">Reference proteome</keyword>
<evidence type="ECO:0000256" key="1">
    <source>
        <dbReference type="ARBA" id="ARBA00004141"/>
    </source>
</evidence>
<evidence type="ECO:0000313" key="8">
    <source>
        <dbReference type="Proteomes" id="UP001041814"/>
    </source>
</evidence>
<evidence type="ECO:0000256" key="6">
    <source>
        <dbReference type="SAM" id="Phobius"/>
    </source>
</evidence>
<evidence type="ECO:0000256" key="2">
    <source>
        <dbReference type="ARBA" id="ARBA00022448"/>
    </source>
</evidence>
<dbReference type="Proteomes" id="UP001041814">
    <property type="component" value="Unassembled WGS sequence"/>
</dbReference>
<feature type="transmembrane region" description="Helical" evidence="6">
    <location>
        <begin position="323"/>
        <end position="349"/>
    </location>
</feature>
<reference evidence="7" key="1">
    <citation type="submission" date="2017-08" db="EMBL/GenBank/DDBJ databases">
        <authorList>
            <person name="Imhoff J.F."/>
            <person name="Rahn T."/>
            <person name="Kuenzel S."/>
            <person name="Neulinger S.C."/>
        </authorList>
    </citation>
    <scope>NUCLEOTIDE SEQUENCE</scope>
    <source>
        <strain evidence="7">IM 151</strain>
    </source>
</reference>
<feature type="transmembrane region" description="Helical" evidence="6">
    <location>
        <begin position="171"/>
        <end position="188"/>
    </location>
</feature>
<dbReference type="Pfam" id="PF00209">
    <property type="entry name" value="SNF"/>
    <property type="match status" value="2"/>
</dbReference>
<proteinExistence type="predicted"/>
<dbReference type="PRINTS" id="PR00176">
    <property type="entry name" value="NANEUSMPORT"/>
</dbReference>
<name>A0ABS1E060_RUBGE</name>
<feature type="transmembrane region" description="Helical" evidence="6">
    <location>
        <begin position="36"/>
        <end position="53"/>
    </location>
</feature>
<keyword evidence="2" id="KW-0813">Transport</keyword>